<accession>A0A4C1VGX4</accession>
<feature type="region of interest" description="Disordered" evidence="1">
    <location>
        <begin position="56"/>
        <end position="84"/>
    </location>
</feature>
<dbReference type="AlphaFoldDB" id="A0A4C1VGX4"/>
<evidence type="ECO:0000313" key="3">
    <source>
        <dbReference type="Proteomes" id="UP000299102"/>
    </source>
</evidence>
<dbReference type="EMBL" id="BGZK01000340">
    <property type="protein sequence ID" value="GBP37893.1"/>
    <property type="molecule type" value="Genomic_DNA"/>
</dbReference>
<organism evidence="2 3">
    <name type="scientific">Eumeta variegata</name>
    <name type="common">Bagworm moth</name>
    <name type="synonym">Eumeta japonica</name>
    <dbReference type="NCBI Taxonomy" id="151549"/>
    <lineage>
        <taxon>Eukaryota</taxon>
        <taxon>Metazoa</taxon>
        <taxon>Ecdysozoa</taxon>
        <taxon>Arthropoda</taxon>
        <taxon>Hexapoda</taxon>
        <taxon>Insecta</taxon>
        <taxon>Pterygota</taxon>
        <taxon>Neoptera</taxon>
        <taxon>Endopterygota</taxon>
        <taxon>Lepidoptera</taxon>
        <taxon>Glossata</taxon>
        <taxon>Ditrysia</taxon>
        <taxon>Tineoidea</taxon>
        <taxon>Psychidae</taxon>
        <taxon>Oiketicinae</taxon>
        <taxon>Eumeta</taxon>
    </lineage>
</organism>
<feature type="compositionally biased region" description="Polar residues" evidence="1">
    <location>
        <begin position="75"/>
        <end position="84"/>
    </location>
</feature>
<sequence>MSEKGVMILKETIRRRIEIISWRAMGLARPIEKYSFCVRFLITSMLRSSSRNHLISDSSSQALEAPHRPRAGRRSATTAGPVTA</sequence>
<reference evidence="2 3" key="1">
    <citation type="journal article" date="2019" name="Commun. Biol.">
        <title>The bagworm genome reveals a unique fibroin gene that provides high tensile strength.</title>
        <authorList>
            <person name="Kono N."/>
            <person name="Nakamura H."/>
            <person name="Ohtoshi R."/>
            <person name="Tomita M."/>
            <person name="Numata K."/>
            <person name="Arakawa K."/>
        </authorList>
    </citation>
    <scope>NUCLEOTIDE SEQUENCE [LARGE SCALE GENOMIC DNA]</scope>
</reference>
<gene>
    <name evidence="2" type="ORF">EVAR_21428_1</name>
</gene>
<proteinExistence type="predicted"/>
<keyword evidence="3" id="KW-1185">Reference proteome</keyword>
<name>A0A4C1VGX4_EUMVA</name>
<evidence type="ECO:0000313" key="2">
    <source>
        <dbReference type="EMBL" id="GBP37893.1"/>
    </source>
</evidence>
<comment type="caution">
    <text evidence="2">The sequence shown here is derived from an EMBL/GenBank/DDBJ whole genome shotgun (WGS) entry which is preliminary data.</text>
</comment>
<protein>
    <submittedName>
        <fullName evidence="2">Uncharacterized protein</fullName>
    </submittedName>
</protein>
<evidence type="ECO:0000256" key="1">
    <source>
        <dbReference type="SAM" id="MobiDB-lite"/>
    </source>
</evidence>
<dbReference type="Proteomes" id="UP000299102">
    <property type="component" value="Unassembled WGS sequence"/>
</dbReference>